<keyword evidence="1" id="KW-0479">Metal-binding</keyword>
<keyword evidence="5" id="KW-1015">Disulfide bond</keyword>
<dbReference type="InterPro" id="IPR013783">
    <property type="entry name" value="Ig-like_fold"/>
</dbReference>
<evidence type="ECO:0000256" key="8">
    <source>
        <dbReference type="SAM" id="SignalP"/>
    </source>
</evidence>
<dbReference type="Proteomes" id="UP000005226">
    <property type="component" value="Chromosome 15"/>
</dbReference>
<feature type="region of interest" description="Disordered" evidence="7">
    <location>
        <begin position="24"/>
        <end position="54"/>
    </location>
</feature>
<evidence type="ECO:0000259" key="9">
    <source>
        <dbReference type="PROSITE" id="PS50835"/>
    </source>
</evidence>
<evidence type="ECO:0000256" key="4">
    <source>
        <dbReference type="ARBA" id="ARBA00022837"/>
    </source>
</evidence>
<dbReference type="PANTHER" id="PTHR12231">
    <property type="entry name" value="CTX-RELATED TYPE I TRANSMEMBRANE PROTEIN"/>
    <property type="match status" value="1"/>
</dbReference>
<dbReference type="AlphaFoldDB" id="A0A674P6W3"/>
<proteinExistence type="predicted"/>
<feature type="signal peptide" evidence="8">
    <location>
        <begin position="1"/>
        <end position="22"/>
    </location>
</feature>
<keyword evidence="6" id="KW-0393">Immunoglobulin domain</keyword>
<dbReference type="FunFam" id="2.60.40.10:FF:000653">
    <property type="entry name" value="Follistatin like 4"/>
    <property type="match status" value="1"/>
</dbReference>
<dbReference type="SUPFAM" id="SSF47473">
    <property type="entry name" value="EF-hand"/>
    <property type="match status" value="1"/>
</dbReference>
<dbReference type="PANTHER" id="PTHR12231:SF253">
    <property type="entry name" value="DPR-INTERACTING PROTEIN ETA, ISOFORM B-RELATED"/>
    <property type="match status" value="1"/>
</dbReference>
<dbReference type="InterPro" id="IPR015943">
    <property type="entry name" value="WD40/YVTN_repeat-like_dom_sf"/>
</dbReference>
<accession>A0A674P6W3</accession>
<protein>
    <submittedName>
        <fullName evidence="10">Follistatin-like 4</fullName>
    </submittedName>
</protein>
<dbReference type="InterPro" id="IPR007110">
    <property type="entry name" value="Ig-like_dom"/>
</dbReference>
<dbReference type="SUPFAM" id="SSF75011">
    <property type="entry name" value="3-carboxy-cis,cis-mucoante lactonizing enzyme"/>
    <property type="match status" value="1"/>
</dbReference>
<feature type="domain" description="Ig-like" evidence="9">
    <location>
        <begin position="261"/>
        <end position="346"/>
    </location>
</feature>
<dbReference type="CDD" id="cd00096">
    <property type="entry name" value="Ig"/>
    <property type="match status" value="1"/>
</dbReference>
<feature type="chain" id="PRO_5025651282" evidence="8">
    <location>
        <begin position="23"/>
        <end position="762"/>
    </location>
</feature>
<reference evidence="10 11" key="1">
    <citation type="journal article" date="2011" name="Genome Biol. Evol.">
        <title>Integration of the genetic map and genome assembly of fugu facilitates insights into distinct features of genome evolution in teleosts and mammals.</title>
        <authorList>
            <person name="Kai W."/>
            <person name="Kikuchi K."/>
            <person name="Tohari S."/>
            <person name="Chew A.K."/>
            <person name="Tay A."/>
            <person name="Fujiwara A."/>
            <person name="Hosoya S."/>
            <person name="Suetake H."/>
            <person name="Naruse K."/>
            <person name="Brenner S."/>
            <person name="Suzuki Y."/>
            <person name="Venkatesh B."/>
        </authorList>
    </citation>
    <scope>NUCLEOTIDE SEQUENCE [LARGE SCALE GENOMIC DNA]</scope>
</reference>
<dbReference type="Gene3D" id="1.10.238.10">
    <property type="entry name" value="EF-hand"/>
    <property type="match status" value="1"/>
</dbReference>
<dbReference type="InterPro" id="IPR036179">
    <property type="entry name" value="Ig-like_dom_sf"/>
</dbReference>
<reference evidence="10" key="2">
    <citation type="submission" date="2025-08" db="UniProtKB">
        <authorList>
            <consortium name="Ensembl"/>
        </authorList>
    </citation>
    <scope>IDENTIFICATION</scope>
</reference>
<keyword evidence="2 8" id="KW-0732">Signal</keyword>
<dbReference type="Gene3D" id="2.60.40.10">
    <property type="entry name" value="Immunoglobulins"/>
    <property type="match status" value="2"/>
</dbReference>
<dbReference type="InterPro" id="IPR003599">
    <property type="entry name" value="Ig_sub"/>
</dbReference>
<evidence type="ECO:0000256" key="3">
    <source>
        <dbReference type="ARBA" id="ARBA00022737"/>
    </source>
</evidence>
<name>A0A674P6W3_TAKRU</name>
<dbReference type="Pfam" id="PF13927">
    <property type="entry name" value="Ig_3"/>
    <property type="match status" value="2"/>
</dbReference>
<dbReference type="PROSITE" id="PS00018">
    <property type="entry name" value="EF_HAND_1"/>
    <property type="match status" value="1"/>
</dbReference>
<organism evidence="10 11">
    <name type="scientific">Takifugu rubripes</name>
    <name type="common">Japanese pufferfish</name>
    <name type="synonym">Fugu rubripes</name>
    <dbReference type="NCBI Taxonomy" id="31033"/>
    <lineage>
        <taxon>Eukaryota</taxon>
        <taxon>Metazoa</taxon>
        <taxon>Chordata</taxon>
        <taxon>Craniata</taxon>
        <taxon>Vertebrata</taxon>
        <taxon>Euteleostomi</taxon>
        <taxon>Actinopterygii</taxon>
        <taxon>Neopterygii</taxon>
        <taxon>Teleostei</taxon>
        <taxon>Neoteleostei</taxon>
        <taxon>Acanthomorphata</taxon>
        <taxon>Eupercaria</taxon>
        <taxon>Tetraodontiformes</taxon>
        <taxon>Tetradontoidea</taxon>
        <taxon>Tetraodontidae</taxon>
        <taxon>Takifugu</taxon>
    </lineage>
</organism>
<dbReference type="SMART" id="SM00409">
    <property type="entry name" value="IG"/>
    <property type="match status" value="2"/>
</dbReference>
<dbReference type="GO" id="GO:0046872">
    <property type="term" value="F:metal ion binding"/>
    <property type="evidence" value="ECO:0007669"/>
    <property type="project" value="UniProtKB-KW"/>
</dbReference>
<evidence type="ECO:0000256" key="6">
    <source>
        <dbReference type="ARBA" id="ARBA00023319"/>
    </source>
</evidence>
<dbReference type="FunFam" id="1.10.238.10:FF:000311">
    <property type="entry name" value="Follistatin-like 4"/>
    <property type="match status" value="1"/>
</dbReference>
<dbReference type="FunFam" id="2.60.40.10:FF:002358">
    <property type="entry name" value="Follistatin like 4"/>
    <property type="match status" value="1"/>
</dbReference>
<dbReference type="PROSITE" id="PS50835">
    <property type="entry name" value="IG_LIKE"/>
    <property type="match status" value="2"/>
</dbReference>
<dbReference type="SUPFAM" id="SSF48726">
    <property type="entry name" value="Immunoglobulin"/>
    <property type="match status" value="2"/>
</dbReference>
<evidence type="ECO:0000313" key="11">
    <source>
        <dbReference type="Proteomes" id="UP000005226"/>
    </source>
</evidence>
<dbReference type="InterPro" id="IPR051170">
    <property type="entry name" value="Neural/epithelial_adhesion"/>
</dbReference>
<evidence type="ECO:0000313" key="10">
    <source>
        <dbReference type="Ensembl" id="ENSTRUP00000081502.1"/>
    </source>
</evidence>
<evidence type="ECO:0000256" key="5">
    <source>
        <dbReference type="ARBA" id="ARBA00023157"/>
    </source>
</evidence>
<dbReference type="InterPro" id="IPR018247">
    <property type="entry name" value="EF_Hand_1_Ca_BS"/>
</dbReference>
<dbReference type="Ensembl" id="ENSTRUT00000073890.1">
    <property type="protein sequence ID" value="ENSTRUP00000081502.1"/>
    <property type="gene ID" value="ENSTRUG00000007326.3"/>
</dbReference>
<keyword evidence="4" id="KW-0106">Calcium</keyword>
<dbReference type="InterPro" id="IPR011992">
    <property type="entry name" value="EF-hand-dom_pair"/>
</dbReference>
<gene>
    <name evidence="10" type="primary">fstl4</name>
</gene>
<dbReference type="InterPro" id="IPR003598">
    <property type="entry name" value="Ig_sub2"/>
</dbReference>
<keyword evidence="3" id="KW-0677">Repeat</keyword>
<evidence type="ECO:0000256" key="7">
    <source>
        <dbReference type="SAM" id="MobiDB-lite"/>
    </source>
</evidence>
<dbReference type="Gene3D" id="2.130.10.10">
    <property type="entry name" value="YVTN repeat-like/Quinoprotein amine dehydrogenase"/>
    <property type="match status" value="1"/>
</dbReference>
<sequence>MGGLGIWAVAVALLGTSWMAEGHKSSKRGSAGAAGVGHAATPSPRSTEQGRADGSIDHCNTCTMSEYNRLKSTLLNLQPKLQNLGQQDRQRDMEEKRTLVDTMFKYLDVDQDGLLVGDELEKVSMKEHMEDSLLECTMQDLLRYDDYNNDGHLSLHEFYTAFQVVQLSLAEDQRISVSTVTVGLSAVLTCAIQGTLRPPIIWKRNGIILNFLDLEDINDFGDDGSLYITKVTTIHMGNYSCHAYGYEHLCQTHVLQVNVPPVILVYPETQAQEPGVSASLHCHADGIPNPKLLWLKNGLELQPRSSKQLSLLANGTELLIGSVRYEDTGAYTCIAKNEVGVDEDISSLFVEDSAKKTLANILWREEGLSVGNMFYVFSDEGITVLQPSECEIRRHMKRTERIVATYDEMCPKGEGVSPQRCVWSSAVNVRDKYIYVTQPLLSRLLVVDIQAQKVVQAVATDPFPVKMLYDKSHDQVWVMTWGDMDRTHPTLQVIPQASVGEVHRAIRTTFQRVTDFFIPPTNLIITHVRFAFVFLKNEPAVHKIDLETFHRVKTISLKNYSCIPVSMAYTHLSGFYFVQCQSKSRLRAPPQLLIDSVTDAVIGPNLNVTGRPFVSPDGRYVVTPDPGSAKLIVQTVSFQGELSLNLELDEPLAVSDVAFQPSFVESNQHVVVATSGSSTDLLFADLSSGRVEVLRSLKEPLAPQAWPWGVPNRVVVTSGLFGQYLVTPSAESLFVLNGKQRTPHCEVSDIKRGNTVVWVGEV</sequence>
<feature type="domain" description="Ig-like" evidence="9">
    <location>
        <begin position="173"/>
        <end position="243"/>
    </location>
</feature>
<reference evidence="10" key="3">
    <citation type="submission" date="2025-09" db="UniProtKB">
        <authorList>
            <consortium name="Ensembl"/>
        </authorList>
    </citation>
    <scope>IDENTIFICATION</scope>
</reference>
<evidence type="ECO:0000256" key="1">
    <source>
        <dbReference type="ARBA" id="ARBA00022723"/>
    </source>
</evidence>
<keyword evidence="11" id="KW-1185">Reference proteome</keyword>
<evidence type="ECO:0000256" key="2">
    <source>
        <dbReference type="ARBA" id="ARBA00022729"/>
    </source>
</evidence>
<dbReference type="GeneTree" id="ENSGT00940000158076"/>
<feature type="compositionally biased region" description="Low complexity" evidence="7">
    <location>
        <begin position="29"/>
        <end position="40"/>
    </location>
</feature>
<dbReference type="SMART" id="SM00408">
    <property type="entry name" value="IGc2"/>
    <property type="match status" value="2"/>
</dbReference>